<dbReference type="Proteomes" id="UP001163850">
    <property type="component" value="Unassembled WGS sequence"/>
</dbReference>
<feature type="transmembrane region" description="Helical" evidence="1">
    <location>
        <begin position="276"/>
        <end position="292"/>
    </location>
</feature>
<feature type="transmembrane region" description="Helical" evidence="1">
    <location>
        <begin position="245"/>
        <end position="264"/>
    </location>
</feature>
<name>A0AA38PU46_9AGAR</name>
<feature type="transmembrane region" description="Helical" evidence="1">
    <location>
        <begin position="146"/>
        <end position="172"/>
    </location>
</feature>
<evidence type="ECO:0000313" key="3">
    <source>
        <dbReference type="EMBL" id="KAJ3981689.1"/>
    </source>
</evidence>
<feature type="transmembrane region" description="Helical" evidence="1">
    <location>
        <begin position="192"/>
        <end position="213"/>
    </location>
</feature>
<dbReference type="InterPro" id="IPR045340">
    <property type="entry name" value="DUF6533"/>
</dbReference>
<feature type="transmembrane region" description="Helical" evidence="1">
    <location>
        <begin position="113"/>
        <end position="134"/>
    </location>
</feature>
<reference evidence="3" key="1">
    <citation type="submission" date="2022-08" db="EMBL/GenBank/DDBJ databases">
        <authorList>
            <consortium name="DOE Joint Genome Institute"/>
            <person name="Min B."/>
            <person name="Riley R."/>
            <person name="Sierra-Patev S."/>
            <person name="Naranjo-Ortiz M."/>
            <person name="Looney B."/>
            <person name="Konkel Z."/>
            <person name="Slot J.C."/>
            <person name="Sakamoto Y."/>
            <person name="Steenwyk J.L."/>
            <person name="Rokas A."/>
            <person name="Carro J."/>
            <person name="Camarero S."/>
            <person name="Ferreira P."/>
            <person name="Molpeceres G."/>
            <person name="Ruiz-Duenas F.J."/>
            <person name="Serrano A."/>
            <person name="Henrissat B."/>
            <person name="Drula E."/>
            <person name="Hughes K.W."/>
            <person name="Mata J.L."/>
            <person name="Ishikawa N.K."/>
            <person name="Vargas-Isla R."/>
            <person name="Ushijima S."/>
            <person name="Smith C.A."/>
            <person name="Ahrendt S."/>
            <person name="Andreopoulos W."/>
            <person name="He G."/>
            <person name="Labutti K."/>
            <person name="Lipzen A."/>
            <person name="Ng V."/>
            <person name="Sandor L."/>
            <person name="Barry K."/>
            <person name="Martinez A.T."/>
            <person name="Xiao Y."/>
            <person name="Gibbons J.G."/>
            <person name="Terashima K."/>
            <person name="Hibbett D.S."/>
            <person name="Grigoriev I.V."/>
        </authorList>
    </citation>
    <scope>NUCLEOTIDE SEQUENCE</scope>
    <source>
        <strain evidence="3">TFB7829</strain>
    </source>
</reference>
<keyword evidence="1" id="KW-0472">Membrane</keyword>
<keyword evidence="1" id="KW-0812">Transmembrane</keyword>
<gene>
    <name evidence="3" type="ORF">F5890DRAFT_1567834</name>
</gene>
<evidence type="ECO:0000313" key="4">
    <source>
        <dbReference type="Proteomes" id="UP001163850"/>
    </source>
</evidence>
<protein>
    <recommendedName>
        <fullName evidence="2">DUF6533 domain-containing protein</fullName>
    </recommendedName>
</protein>
<organism evidence="3 4">
    <name type="scientific">Lentinula detonsa</name>
    <dbReference type="NCBI Taxonomy" id="2804962"/>
    <lineage>
        <taxon>Eukaryota</taxon>
        <taxon>Fungi</taxon>
        <taxon>Dikarya</taxon>
        <taxon>Basidiomycota</taxon>
        <taxon>Agaricomycotina</taxon>
        <taxon>Agaricomycetes</taxon>
        <taxon>Agaricomycetidae</taxon>
        <taxon>Agaricales</taxon>
        <taxon>Marasmiineae</taxon>
        <taxon>Omphalotaceae</taxon>
        <taxon>Lentinula</taxon>
    </lineage>
</organism>
<comment type="caution">
    <text evidence="3">The sequence shown here is derived from an EMBL/GenBank/DDBJ whole genome shotgun (WGS) entry which is preliminary data.</text>
</comment>
<feature type="transmembrane region" description="Helical" evidence="1">
    <location>
        <begin position="26"/>
        <end position="44"/>
    </location>
</feature>
<dbReference type="Pfam" id="PF20151">
    <property type="entry name" value="DUF6533"/>
    <property type="match status" value="1"/>
</dbReference>
<feature type="transmembrane region" description="Helical" evidence="1">
    <location>
        <begin position="56"/>
        <end position="75"/>
    </location>
</feature>
<sequence length="357" mass="40593">MNSTALPPAALQQILTDVHNVQVSRYNMLALSILYIYDFVITFDREFEYIWKHPKSLLSVLFLLNRYLALIAAVFDSAIYLITTPILTNTVCPNLELFYVFMLMFSRISGKNWFNFQSGVAIVHLTIIEAILVIRVWAIYERNFKILVTLVVFGVCALVASSTIQGVALNLHPVNAEPAPNFFTCTTVLPRWFAAYWLPVMAFDGTLFTLMLWRGYQTFRKYDPVTLISGTSGRRLATVLVRDSIIYYLSINMVYIMICSMWYWADVSLVESSSPYGLFLPPIVISRLLLNIREEVYHPARQNTMELSTLRAASYDPSTSLGAPQSNSSRTVIASNYNLGTSSTNVSKWEEWGRNTN</sequence>
<dbReference type="AlphaFoldDB" id="A0AA38PU46"/>
<evidence type="ECO:0000259" key="2">
    <source>
        <dbReference type="Pfam" id="PF20151"/>
    </source>
</evidence>
<dbReference type="EMBL" id="MU802100">
    <property type="protein sequence ID" value="KAJ3981689.1"/>
    <property type="molecule type" value="Genomic_DNA"/>
</dbReference>
<feature type="domain" description="DUF6533" evidence="2">
    <location>
        <begin position="26"/>
        <end position="71"/>
    </location>
</feature>
<evidence type="ECO:0000256" key="1">
    <source>
        <dbReference type="SAM" id="Phobius"/>
    </source>
</evidence>
<accession>A0AA38PU46</accession>
<proteinExistence type="predicted"/>
<keyword evidence="1" id="KW-1133">Transmembrane helix</keyword>